<dbReference type="GO" id="GO:0005737">
    <property type="term" value="C:cytoplasm"/>
    <property type="evidence" value="ECO:0007669"/>
    <property type="project" value="TreeGrafter"/>
</dbReference>
<dbReference type="InterPro" id="IPR011600">
    <property type="entry name" value="Pept_C14_caspase"/>
</dbReference>
<dbReference type="STRING" id="51511.ENSCSAVP00000002813"/>
<dbReference type="InterPro" id="IPR002138">
    <property type="entry name" value="Pept_C14_p10"/>
</dbReference>
<dbReference type="Proteomes" id="UP000007875">
    <property type="component" value="Unassembled WGS sequence"/>
</dbReference>
<name>H2YBW5_CIOSA</name>
<dbReference type="GO" id="GO:0043525">
    <property type="term" value="P:positive regulation of neuron apoptotic process"/>
    <property type="evidence" value="ECO:0007669"/>
    <property type="project" value="TreeGrafter"/>
</dbReference>
<dbReference type="PROSITE" id="PS01122">
    <property type="entry name" value="CASPASE_CYS"/>
    <property type="match status" value="1"/>
</dbReference>
<evidence type="ECO:0008006" key="11">
    <source>
        <dbReference type="Google" id="ProtNLM"/>
    </source>
</evidence>
<accession>H2YBW5</accession>
<evidence type="ECO:0000259" key="7">
    <source>
        <dbReference type="PROSITE" id="PS50207"/>
    </source>
</evidence>
<keyword evidence="5" id="KW-0865">Zymogen</keyword>
<dbReference type="Ensembl" id="ENSCSAVT00000002857.1">
    <property type="protein sequence ID" value="ENSCSAVP00000002813.1"/>
    <property type="gene ID" value="ENSCSAVG00000001674.1"/>
</dbReference>
<keyword evidence="4" id="KW-0788">Thiol protease</keyword>
<reference evidence="9" key="2">
    <citation type="submission" date="2025-08" db="UniProtKB">
        <authorList>
            <consortium name="Ensembl"/>
        </authorList>
    </citation>
    <scope>IDENTIFICATION</scope>
</reference>
<dbReference type="Gene3D" id="3.40.50.1460">
    <property type="match status" value="1"/>
</dbReference>
<keyword evidence="2" id="KW-0645">Protease</keyword>
<dbReference type="GO" id="GO:0006508">
    <property type="term" value="P:proteolysis"/>
    <property type="evidence" value="ECO:0007669"/>
    <property type="project" value="UniProtKB-KW"/>
</dbReference>
<dbReference type="PROSITE" id="PS01121">
    <property type="entry name" value="CASPASE_HIS"/>
    <property type="match status" value="1"/>
</dbReference>
<dbReference type="InParanoid" id="H2YBW5"/>
<protein>
    <recommendedName>
        <fullName evidence="11">Caspase family p20 domain-containing protein</fullName>
    </recommendedName>
</protein>
<reference evidence="9" key="3">
    <citation type="submission" date="2025-09" db="UniProtKB">
        <authorList>
            <consortium name="Ensembl"/>
        </authorList>
    </citation>
    <scope>IDENTIFICATION</scope>
</reference>
<reference evidence="10" key="1">
    <citation type="submission" date="2003-08" db="EMBL/GenBank/DDBJ databases">
        <authorList>
            <person name="Birren B."/>
            <person name="Nusbaum C."/>
            <person name="Abebe A."/>
            <person name="Abouelleil A."/>
            <person name="Adekoya E."/>
            <person name="Ait-zahra M."/>
            <person name="Allen N."/>
            <person name="Allen T."/>
            <person name="An P."/>
            <person name="Anderson M."/>
            <person name="Anderson S."/>
            <person name="Arachchi H."/>
            <person name="Armbruster J."/>
            <person name="Bachantsang P."/>
            <person name="Baldwin J."/>
            <person name="Barry A."/>
            <person name="Bayul T."/>
            <person name="Blitshsteyn B."/>
            <person name="Bloom T."/>
            <person name="Blye J."/>
            <person name="Boguslavskiy L."/>
            <person name="Borowsky M."/>
            <person name="Boukhgalter B."/>
            <person name="Brunache A."/>
            <person name="Butler J."/>
            <person name="Calixte N."/>
            <person name="Calvo S."/>
            <person name="Camarata J."/>
            <person name="Campo K."/>
            <person name="Chang J."/>
            <person name="Cheshatsang Y."/>
            <person name="Citroen M."/>
            <person name="Collymore A."/>
            <person name="Considine T."/>
            <person name="Cook A."/>
            <person name="Cooke P."/>
            <person name="Corum B."/>
            <person name="Cuomo C."/>
            <person name="David R."/>
            <person name="Dawoe T."/>
            <person name="Degray S."/>
            <person name="Dodge S."/>
            <person name="Dooley K."/>
            <person name="Dorje P."/>
            <person name="Dorjee K."/>
            <person name="Dorris L."/>
            <person name="Duffey N."/>
            <person name="Dupes A."/>
            <person name="Elkins T."/>
            <person name="Engels R."/>
            <person name="Erickson J."/>
            <person name="Farina A."/>
            <person name="Faro S."/>
            <person name="Ferreira P."/>
            <person name="Fischer H."/>
            <person name="Fitzgerald M."/>
            <person name="Foley K."/>
            <person name="Gage D."/>
            <person name="Galagan J."/>
            <person name="Gearin G."/>
            <person name="Gnerre S."/>
            <person name="Gnirke A."/>
            <person name="Goyette A."/>
            <person name="Graham J."/>
            <person name="Grandbois E."/>
            <person name="Gyaltsen K."/>
            <person name="Hafez N."/>
            <person name="Hagopian D."/>
            <person name="Hagos B."/>
            <person name="Hall J."/>
            <person name="Hatcher B."/>
            <person name="Heller A."/>
            <person name="Higgins H."/>
            <person name="Honan T."/>
            <person name="Horn A."/>
            <person name="Houde N."/>
            <person name="Hughes L."/>
            <person name="Hulme W."/>
            <person name="Husby E."/>
            <person name="Iliev I."/>
            <person name="Jaffe D."/>
            <person name="Jones C."/>
            <person name="Kamal M."/>
            <person name="Kamat A."/>
            <person name="Kamvysselis M."/>
            <person name="Karlsson E."/>
            <person name="Kells C."/>
            <person name="Kieu A."/>
            <person name="Kisner P."/>
            <person name="Kodira C."/>
            <person name="Kulbokas E."/>
            <person name="Labutti K."/>
            <person name="Lama D."/>
            <person name="Landers T."/>
            <person name="Leger J."/>
            <person name="Levine S."/>
            <person name="Lewis D."/>
            <person name="Lewis T."/>
            <person name="Lindblad-toh K."/>
            <person name="Liu X."/>
            <person name="Lokyitsang T."/>
            <person name="Lokyitsang Y."/>
            <person name="Lucien O."/>
            <person name="Lui A."/>
            <person name="Ma L.J."/>
            <person name="Mabbitt R."/>
            <person name="Macdonald J."/>
            <person name="Maclean C."/>
            <person name="Major J."/>
            <person name="Manning J."/>
            <person name="Marabella R."/>
            <person name="Maru K."/>
            <person name="Matthews C."/>
            <person name="Mauceli E."/>
            <person name="Mccarthy M."/>
            <person name="Mcdonough S."/>
            <person name="Mcghee T."/>
            <person name="Meldrim J."/>
            <person name="Meneus L."/>
            <person name="Mesirov J."/>
            <person name="Mihalev A."/>
            <person name="Mihova T."/>
            <person name="Mikkelsen T."/>
            <person name="Mlenga V."/>
            <person name="Moru K."/>
            <person name="Mozes J."/>
            <person name="Mulrain L."/>
            <person name="Munson G."/>
            <person name="Naylor J."/>
            <person name="Newes C."/>
            <person name="Nguyen C."/>
            <person name="Nguyen N."/>
            <person name="Nguyen T."/>
            <person name="Nicol R."/>
            <person name="Nielsen C."/>
            <person name="Nizzari M."/>
            <person name="Norbu C."/>
            <person name="Norbu N."/>
            <person name="O'donnell P."/>
            <person name="Okoawo O."/>
            <person name="O'leary S."/>
            <person name="Omotosho B."/>
            <person name="O'neill K."/>
            <person name="Osman S."/>
            <person name="Parker S."/>
            <person name="Perrin D."/>
            <person name="Phunkhang P."/>
            <person name="Piqani B."/>
            <person name="Purcell S."/>
            <person name="Rachupka T."/>
            <person name="Ramasamy U."/>
            <person name="Rameau R."/>
            <person name="Ray V."/>
            <person name="Raymond C."/>
            <person name="Retta R."/>
            <person name="Richardson S."/>
            <person name="Rise C."/>
            <person name="Rodriguez J."/>
            <person name="Rogers J."/>
            <person name="Rogov P."/>
            <person name="Rutman M."/>
            <person name="Schupbach R."/>
            <person name="Seaman C."/>
            <person name="Settipalli S."/>
            <person name="Sharpe T."/>
            <person name="Sheridan J."/>
            <person name="Sherpa N."/>
            <person name="Shi J."/>
            <person name="Smirnov S."/>
            <person name="Smith C."/>
            <person name="Sougnez C."/>
            <person name="Spencer B."/>
            <person name="Stalker J."/>
            <person name="Stange-thomann N."/>
            <person name="Stavropoulos S."/>
            <person name="Stetson K."/>
            <person name="Stone C."/>
            <person name="Stone S."/>
            <person name="Stubbs M."/>
            <person name="Talamas J."/>
            <person name="Tchuinga P."/>
            <person name="Tenzing P."/>
            <person name="Tesfaye S."/>
            <person name="Theodore J."/>
            <person name="Thoulutsang Y."/>
            <person name="Topham K."/>
            <person name="Towey S."/>
            <person name="Tsamla T."/>
            <person name="Tsomo N."/>
            <person name="Vallee D."/>
            <person name="Vassiliev H."/>
            <person name="Venkataraman V."/>
            <person name="Vinson J."/>
            <person name="Vo A."/>
            <person name="Wade C."/>
            <person name="Wang S."/>
            <person name="Wangchuk T."/>
            <person name="Wangdi T."/>
            <person name="Whittaker C."/>
            <person name="Wilkinson J."/>
            <person name="Wu Y."/>
            <person name="Wyman D."/>
            <person name="Yadav S."/>
            <person name="Yang S."/>
            <person name="Yang X."/>
            <person name="Yeager S."/>
            <person name="Yee E."/>
            <person name="Young G."/>
            <person name="Zainoun J."/>
            <person name="Zembeck L."/>
            <person name="Zimmer A."/>
            <person name="Zody M."/>
            <person name="Lander E."/>
        </authorList>
    </citation>
    <scope>NUCLEOTIDE SEQUENCE [LARGE SCALE GENOMIC DNA]</scope>
</reference>
<dbReference type="InterPro" id="IPR033139">
    <property type="entry name" value="Caspase_cys_AS"/>
</dbReference>
<dbReference type="PRINTS" id="PR00376">
    <property type="entry name" value="IL1BCENZYME"/>
</dbReference>
<keyword evidence="3" id="KW-0378">Hydrolase</keyword>
<dbReference type="PROSITE" id="PS50208">
    <property type="entry name" value="CASPASE_P20"/>
    <property type="match status" value="1"/>
</dbReference>
<dbReference type="CDD" id="cd00032">
    <property type="entry name" value="CASc"/>
    <property type="match status" value="1"/>
</dbReference>
<dbReference type="InterPro" id="IPR015917">
    <property type="entry name" value="Pept_C14A"/>
</dbReference>
<proteinExistence type="inferred from homology"/>
<evidence type="ECO:0000259" key="8">
    <source>
        <dbReference type="PROSITE" id="PS50208"/>
    </source>
</evidence>
<dbReference type="InterPro" id="IPR001309">
    <property type="entry name" value="Pept_C14_p20"/>
</dbReference>
<evidence type="ECO:0000256" key="4">
    <source>
        <dbReference type="ARBA" id="ARBA00022807"/>
    </source>
</evidence>
<evidence type="ECO:0000256" key="5">
    <source>
        <dbReference type="ARBA" id="ARBA00023145"/>
    </source>
</evidence>
<evidence type="ECO:0000256" key="6">
    <source>
        <dbReference type="RuleBase" id="RU003971"/>
    </source>
</evidence>
<dbReference type="InterPro" id="IPR029030">
    <property type="entry name" value="Caspase-like_dom_sf"/>
</dbReference>
<dbReference type="OMA" id="ICANDVM"/>
<evidence type="ECO:0000256" key="1">
    <source>
        <dbReference type="ARBA" id="ARBA00010134"/>
    </source>
</evidence>
<dbReference type="GO" id="GO:0006915">
    <property type="term" value="P:apoptotic process"/>
    <property type="evidence" value="ECO:0007669"/>
    <property type="project" value="TreeGrafter"/>
</dbReference>
<feature type="domain" description="Caspase family p10" evidence="7">
    <location>
        <begin position="200"/>
        <end position="294"/>
    </location>
</feature>
<dbReference type="PROSITE" id="PS50207">
    <property type="entry name" value="CASPASE_P10"/>
    <property type="match status" value="1"/>
</dbReference>
<keyword evidence="10" id="KW-1185">Reference proteome</keyword>
<dbReference type="InterPro" id="IPR002398">
    <property type="entry name" value="Pept_C14"/>
</dbReference>
<organism evidence="9 10">
    <name type="scientific">Ciona savignyi</name>
    <name type="common">Pacific transparent sea squirt</name>
    <dbReference type="NCBI Taxonomy" id="51511"/>
    <lineage>
        <taxon>Eukaryota</taxon>
        <taxon>Metazoa</taxon>
        <taxon>Chordata</taxon>
        <taxon>Tunicata</taxon>
        <taxon>Ascidiacea</taxon>
        <taxon>Phlebobranchia</taxon>
        <taxon>Cionidae</taxon>
        <taxon>Ciona</taxon>
    </lineage>
</organism>
<dbReference type="GeneTree" id="ENSGT00940000153232"/>
<dbReference type="AlphaFoldDB" id="H2YBW5"/>
<dbReference type="SMART" id="SM00115">
    <property type="entry name" value="CASc"/>
    <property type="match status" value="1"/>
</dbReference>
<dbReference type="eggNOG" id="KOG3573">
    <property type="taxonomic scope" value="Eukaryota"/>
</dbReference>
<evidence type="ECO:0000256" key="2">
    <source>
        <dbReference type="ARBA" id="ARBA00022670"/>
    </source>
</evidence>
<evidence type="ECO:0000313" key="10">
    <source>
        <dbReference type="Proteomes" id="UP000007875"/>
    </source>
</evidence>
<dbReference type="FunFam" id="3.40.50.1460:FF:000043">
    <property type="entry name" value="caspase-3-like isoform X1"/>
    <property type="match status" value="1"/>
</dbReference>
<comment type="similarity">
    <text evidence="1 6">Belongs to the peptidase C14A family.</text>
</comment>
<dbReference type="Pfam" id="PF00656">
    <property type="entry name" value="Peptidase_C14"/>
    <property type="match status" value="1"/>
</dbReference>
<dbReference type="PANTHER" id="PTHR10454">
    <property type="entry name" value="CASPASE"/>
    <property type="match status" value="1"/>
</dbReference>
<dbReference type="PANTHER" id="PTHR10454:SF31">
    <property type="entry name" value="CASPASE-7"/>
    <property type="match status" value="1"/>
</dbReference>
<evidence type="ECO:0000313" key="9">
    <source>
        <dbReference type="Ensembl" id="ENSCSAVP00000002813.1"/>
    </source>
</evidence>
<dbReference type="FunCoup" id="H2YBW5">
    <property type="interactions" value="44"/>
</dbReference>
<dbReference type="InterPro" id="IPR016129">
    <property type="entry name" value="Caspase_his_AS"/>
</dbReference>
<sequence>VTEGSLEEYGDTVDAALDVPVTEESRPQEVQLIHINDMLNFKYKMDHGKRGLFVIFNQKEFKNRSTTLQIRHGTDIDAKSLKQTAELLGFKVETHQDLERKQIIDKLWDYADQDHSDHDCFACAILTHGGRDDVLYAADDKMELSDFTEPFQADKCISLAGKPKVYFVQACRGVQLDQGQEISVSGASAETTDALNTSTQKFTIPVEADFLIAQATAPEYYAWRNERTGSIFIQRLCSVLKEYGHELDLHTLLTRVNGMVAFNFESWCTDEDMRHKKQIPTFTSRLTYDLYFPKP</sequence>
<evidence type="ECO:0000256" key="3">
    <source>
        <dbReference type="ARBA" id="ARBA00022801"/>
    </source>
</evidence>
<dbReference type="GO" id="GO:0004197">
    <property type="term" value="F:cysteine-type endopeptidase activity"/>
    <property type="evidence" value="ECO:0007669"/>
    <property type="project" value="InterPro"/>
</dbReference>
<feature type="domain" description="Caspase family p20" evidence="8">
    <location>
        <begin position="49"/>
        <end position="175"/>
    </location>
</feature>
<dbReference type="SUPFAM" id="SSF52129">
    <property type="entry name" value="Caspase-like"/>
    <property type="match status" value="1"/>
</dbReference>